<keyword evidence="3" id="KW-0731">Sigma factor</keyword>
<dbReference type="InterPro" id="IPR007627">
    <property type="entry name" value="RNA_pol_sigma70_r2"/>
</dbReference>
<comment type="similarity">
    <text evidence="1">Belongs to the sigma-70 factor family. ECF subfamily.</text>
</comment>
<keyword evidence="5" id="KW-1133">Transmembrane helix</keyword>
<proteinExistence type="inferred from homology"/>
<dbReference type="InterPro" id="IPR039425">
    <property type="entry name" value="RNA_pol_sigma-70-like"/>
</dbReference>
<reference evidence="8 9" key="1">
    <citation type="submission" date="2020-09" db="EMBL/GenBank/DDBJ databases">
        <title>Echinicola sp. CAU 1574 isolated from sand of Sido Beach.</title>
        <authorList>
            <person name="Kim W."/>
        </authorList>
    </citation>
    <scope>NUCLEOTIDE SEQUENCE [LARGE SCALE GENOMIC DNA]</scope>
    <source>
        <strain evidence="8 9">CAU 1574</strain>
    </source>
</reference>
<dbReference type="InterPro" id="IPR013325">
    <property type="entry name" value="RNA_pol_sigma_r2"/>
</dbReference>
<dbReference type="InterPro" id="IPR013324">
    <property type="entry name" value="RNA_pol_sigma_r3/r4-like"/>
</dbReference>
<dbReference type="InterPro" id="IPR036388">
    <property type="entry name" value="WH-like_DNA-bd_sf"/>
</dbReference>
<organism evidence="8 9">
    <name type="scientific">Echinicola arenosa</name>
    <dbReference type="NCBI Taxonomy" id="2774144"/>
    <lineage>
        <taxon>Bacteria</taxon>
        <taxon>Pseudomonadati</taxon>
        <taxon>Bacteroidota</taxon>
        <taxon>Cytophagia</taxon>
        <taxon>Cytophagales</taxon>
        <taxon>Cyclobacteriaceae</taxon>
        <taxon>Echinicola</taxon>
    </lineage>
</organism>
<evidence type="ECO:0000313" key="8">
    <source>
        <dbReference type="EMBL" id="MBD8487808.1"/>
    </source>
</evidence>
<evidence type="ECO:0000259" key="6">
    <source>
        <dbReference type="Pfam" id="PF04542"/>
    </source>
</evidence>
<keyword evidence="5" id="KW-0812">Transmembrane</keyword>
<sequence>MFKAGKDIDRDKVEALKKGDELAYNSLFRKYAKKIYHVSRKMRLSHEDAEGVVQEVFIKIWRNRENLDPSLSFNAYLITITRSIVIRQIERQVKLSAYKDHLFMTTEKGHNHTEDYVIFSDLMDESCKVVDSLPPQQKQVFMMKNFDHLSLDEIADQLQVSKKTVKNHFFRANKSLKEKLLGSKIISLVFLIVSCLIVSVNSL</sequence>
<dbReference type="SUPFAM" id="SSF88946">
    <property type="entry name" value="Sigma2 domain of RNA polymerase sigma factors"/>
    <property type="match status" value="1"/>
</dbReference>
<evidence type="ECO:0000256" key="3">
    <source>
        <dbReference type="ARBA" id="ARBA00023082"/>
    </source>
</evidence>
<comment type="caution">
    <text evidence="8">The sequence shown here is derived from an EMBL/GenBank/DDBJ whole genome shotgun (WGS) entry which is preliminary data.</text>
</comment>
<dbReference type="Pfam" id="PF08281">
    <property type="entry name" value="Sigma70_r4_2"/>
    <property type="match status" value="1"/>
</dbReference>
<dbReference type="Pfam" id="PF04542">
    <property type="entry name" value="Sigma70_r2"/>
    <property type="match status" value="1"/>
</dbReference>
<accession>A0ABR9AGD5</accession>
<keyword evidence="2" id="KW-0805">Transcription regulation</keyword>
<feature type="domain" description="RNA polymerase sigma-70 region 2" evidence="6">
    <location>
        <begin position="27"/>
        <end position="92"/>
    </location>
</feature>
<dbReference type="PANTHER" id="PTHR43133:SF46">
    <property type="entry name" value="RNA POLYMERASE SIGMA-70 FACTOR ECF SUBFAMILY"/>
    <property type="match status" value="1"/>
</dbReference>
<dbReference type="EMBL" id="JACYTQ010000001">
    <property type="protein sequence ID" value="MBD8487808.1"/>
    <property type="molecule type" value="Genomic_DNA"/>
</dbReference>
<evidence type="ECO:0000313" key="9">
    <source>
        <dbReference type="Proteomes" id="UP000647133"/>
    </source>
</evidence>
<feature type="domain" description="RNA polymerase sigma factor 70 region 4 type 2" evidence="7">
    <location>
        <begin position="130"/>
        <end position="174"/>
    </location>
</feature>
<feature type="transmembrane region" description="Helical" evidence="5">
    <location>
        <begin position="181"/>
        <end position="200"/>
    </location>
</feature>
<dbReference type="NCBIfam" id="TIGR02937">
    <property type="entry name" value="sigma70-ECF"/>
    <property type="match status" value="1"/>
</dbReference>
<evidence type="ECO:0000256" key="2">
    <source>
        <dbReference type="ARBA" id="ARBA00023015"/>
    </source>
</evidence>
<name>A0ABR9AGD5_9BACT</name>
<dbReference type="RefSeq" id="WP_192008321.1">
    <property type="nucleotide sequence ID" value="NZ_JACYTQ010000001.1"/>
</dbReference>
<dbReference type="Gene3D" id="1.10.1740.10">
    <property type="match status" value="1"/>
</dbReference>
<keyword evidence="9" id="KW-1185">Reference proteome</keyword>
<dbReference type="SUPFAM" id="SSF88659">
    <property type="entry name" value="Sigma3 and sigma4 domains of RNA polymerase sigma factors"/>
    <property type="match status" value="1"/>
</dbReference>
<evidence type="ECO:0000256" key="5">
    <source>
        <dbReference type="SAM" id="Phobius"/>
    </source>
</evidence>
<keyword evidence="4" id="KW-0804">Transcription</keyword>
<dbReference type="InterPro" id="IPR013249">
    <property type="entry name" value="RNA_pol_sigma70_r4_t2"/>
</dbReference>
<evidence type="ECO:0000256" key="4">
    <source>
        <dbReference type="ARBA" id="ARBA00023163"/>
    </source>
</evidence>
<gene>
    <name evidence="8" type="ORF">IFO69_03500</name>
</gene>
<dbReference type="Gene3D" id="1.10.10.10">
    <property type="entry name" value="Winged helix-like DNA-binding domain superfamily/Winged helix DNA-binding domain"/>
    <property type="match status" value="1"/>
</dbReference>
<dbReference type="Proteomes" id="UP000647133">
    <property type="component" value="Unassembled WGS sequence"/>
</dbReference>
<evidence type="ECO:0000259" key="7">
    <source>
        <dbReference type="Pfam" id="PF08281"/>
    </source>
</evidence>
<keyword evidence="5" id="KW-0472">Membrane</keyword>
<dbReference type="InterPro" id="IPR014284">
    <property type="entry name" value="RNA_pol_sigma-70_dom"/>
</dbReference>
<evidence type="ECO:0000256" key="1">
    <source>
        <dbReference type="ARBA" id="ARBA00010641"/>
    </source>
</evidence>
<protein>
    <submittedName>
        <fullName evidence="8">Sigma-70 family RNA polymerase sigma factor</fullName>
    </submittedName>
</protein>
<dbReference type="PANTHER" id="PTHR43133">
    <property type="entry name" value="RNA POLYMERASE ECF-TYPE SIGMA FACTO"/>
    <property type="match status" value="1"/>
</dbReference>